<dbReference type="PANTHER" id="PTHR31302:SF0">
    <property type="entry name" value="TRANSMEMBRANE PROTEIN WITH METALLOPHOSPHOESTERASE DOMAIN"/>
    <property type="match status" value="1"/>
</dbReference>
<dbReference type="EMBL" id="AANC01000008">
    <property type="protein sequence ID" value="EAQ48402.1"/>
    <property type="molecule type" value="Genomic_DNA"/>
</dbReference>
<organism evidence="3 4">
    <name type="scientific">Leeuwenhoekiella blandensis (strain CECT 7118 / CCUG 51940 / KCTC 22103 / MED217)</name>
    <name type="common">Flavobacterium sp. (strain MED217)</name>
    <dbReference type="NCBI Taxonomy" id="398720"/>
    <lineage>
        <taxon>Bacteria</taxon>
        <taxon>Pseudomonadati</taxon>
        <taxon>Bacteroidota</taxon>
        <taxon>Flavobacteriia</taxon>
        <taxon>Flavobacteriales</taxon>
        <taxon>Flavobacteriaceae</taxon>
        <taxon>Leeuwenhoekiella</taxon>
    </lineage>
</organism>
<dbReference type="AlphaFoldDB" id="A3XPX2"/>
<dbReference type="InterPro" id="IPR029052">
    <property type="entry name" value="Metallo-depent_PP-like"/>
</dbReference>
<sequence length="377" mass="42192">MWPVKKYMNWFLVIAVSICAALLLFLGYRITGIGTYSWLLASLIVGTVLLYPLVWYGVLPEKPDLILRALVHFDIGLLGLLLTFLILRDILFLPLVYLKVEWVSIVFSKSATSFLFSFSFLLLAVGFWKAKLGPELVSVEIPINNLPSSLENYKIVQISDLHTGPGIDATYVNNAVEMALNQKADLVVLTGDIADGSFERYQSYLASLSKLTVQSQVLYVVGNHEYLKDSDKWLAYFKSLGIQVLMNEHLVVPEKERSILFAGVIDPEVKEVDPGSGPDLQKALLGSPETDLKILLAHQPNIAEEAAPYFDLQLSGHTHAGQFFPWNILIKLFQPYTKGLNKCENMWVYTNSGTGYWGPPFRLGTTSEITVLKLTKQ</sequence>
<dbReference type="eggNOG" id="COG1408">
    <property type="taxonomic scope" value="Bacteria"/>
</dbReference>
<feature type="domain" description="Calcineurin-like phosphoesterase" evidence="2">
    <location>
        <begin position="154"/>
        <end position="320"/>
    </location>
</feature>
<dbReference type="InterPro" id="IPR004843">
    <property type="entry name" value="Calcineurin-like_PHP"/>
</dbReference>
<dbReference type="Pfam" id="PF00149">
    <property type="entry name" value="Metallophos"/>
    <property type="match status" value="1"/>
</dbReference>
<proteinExistence type="predicted"/>
<dbReference type="Proteomes" id="UP000001601">
    <property type="component" value="Unassembled WGS sequence"/>
</dbReference>
<feature type="transmembrane region" description="Helical" evidence="1">
    <location>
        <begin position="7"/>
        <end position="30"/>
    </location>
</feature>
<evidence type="ECO:0000313" key="3">
    <source>
        <dbReference type="EMBL" id="EAQ48402.1"/>
    </source>
</evidence>
<dbReference type="Gene3D" id="3.60.21.10">
    <property type="match status" value="1"/>
</dbReference>
<evidence type="ECO:0000313" key="4">
    <source>
        <dbReference type="Proteomes" id="UP000001601"/>
    </source>
</evidence>
<feature type="transmembrane region" description="Helical" evidence="1">
    <location>
        <begin position="36"/>
        <end position="58"/>
    </location>
</feature>
<accession>A3XPX2</accession>
<dbReference type="InterPro" id="IPR051158">
    <property type="entry name" value="Metallophosphoesterase_sf"/>
</dbReference>
<keyword evidence="1" id="KW-0812">Transmembrane</keyword>
<name>A3XPX2_LEEBM</name>
<dbReference type="PANTHER" id="PTHR31302">
    <property type="entry name" value="TRANSMEMBRANE PROTEIN WITH METALLOPHOSPHOESTERASE DOMAIN-RELATED"/>
    <property type="match status" value="1"/>
</dbReference>
<keyword evidence="1" id="KW-1133">Transmembrane helix</keyword>
<protein>
    <submittedName>
        <fullName evidence="3">Calcineurin-like phosphoesterase</fullName>
    </submittedName>
</protein>
<evidence type="ECO:0000259" key="2">
    <source>
        <dbReference type="Pfam" id="PF00149"/>
    </source>
</evidence>
<keyword evidence="1" id="KW-0472">Membrane</keyword>
<evidence type="ECO:0000256" key="1">
    <source>
        <dbReference type="SAM" id="Phobius"/>
    </source>
</evidence>
<dbReference type="CDD" id="cd07385">
    <property type="entry name" value="MPP_YkuE_C"/>
    <property type="match status" value="1"/>
</dbReference>
<dbReference type="HOGENOM" id="CLU_025443_5_1_10"/>
<reference evidence="3 4" key="1">
    <citation type="journal article" date="2007" name="Nature">
        <title>Light stimulates growth of proteorhodopsin-containing marine Flavobacteria.</title>
        <authorList>
            <person name="Gomez-Consarnau L."/>
            <person name="Gonzalez J.M."/>
            <person name="Coll-Llado M."/>
            <person name="Gourdon P."/>
            <person name="Pascher T."/>
            <person name="Neutze R."/>
            <person name="Pedros-Alio C."/>
            <person name="Pinhassi J."/>
        </authorList>
    </citation>
    <scope>NUCLEOTIDE SEQUENCE [LARGE SCALE GENOMIC DNA]</scope>
    <source>
        <strain evidence="3 4">MED217</strain>
    </source>
</reference>
<feature type="transmembrane region" description="Helical" evidence="1">
    <location>
        <begin position="65"/>
        <end position="87"/>
    </location>
</feature>
<comment type="caution">
    <text evidence="3">The sequence shown here is derived from an EMBL/GenBank/DDBJ whole genome shotgun (WGS) entry which is preliminary data.</text>
</comment>
<dbReference type="SUPFAM" id="SSF56300">
    <property type="entry name" value="Metallo-dependent phosphatases"/>
    <property type="match status" value="1"/>
</dbReference>
<feature type="transmembrane region" description="Helical" evidence="1">
    <location>
        <begin position="107"/>
        <end position="128"/>
    </location>
</feature>
<gene>
    <name evidence="3" type="ORF">MED217_12884</name>
</gene>
<keyword evidence="4" id="KW-1185">Reference proteome</keyword>
<dbReference type="GO" id="GO:0016787">
    <property type="term" value="F:hydrolase activity"/>
    <property type="evidence" value="ECO:0007669"/>
    <property type="project" value="InterPro"/>
</dbReference>